<dbReference type="EMBL" id="JBJUIK010000003">
    <property type="protein sequence ID" value="KAL3532847.1"/>
    <property type="molecule type" value="Genomic_DNA"/>
</dbReference>
<accession>A0ABD3ANT1</accession>
<proteinExistence type="predicted"/>
<protein>
    <submittedName>
        <fullName evidence="1">Uncharacterized protein</fullName>
    </submittedName>
</protein>
<name>A0ABD3ANT1_9GENT</name>
<evidence type="ECO:0000313" key="2">
    <source>
        <dbReference type="Proteomes" id="UP001630127"/>
    </source>
</evidence>
<dbReference type="Proteomes" id="UP001630127">
    <property type="component" value="Unassembled WGS sequence"/>
</dbReference>
<dbReference type="AlphaFoldDB" id="A0ABD3ANT1"/>
<comment type="caution">
    <text evidence="1">The sequence shown here is derived from an EMBL/GenBank/DDBJ whole genome shotgun (WGS) entry which is preliminary data.</text>
</comment>
<keyword evidence="2" id="KW-1185">Reference proteome</keyword>
<organism evidence="1 2">
    <name type="scientific">Cinchona calisaya</name>
    <dbReference type="NCBI Taxonomy" id="153742"/>
    <lineage>
        <taxon>Eukaryota</taxon>
        <taxon>Viridiplantae</taxon>
        <taxon>Streptophyta</taxon>
        <taxon>Embryophyta</taxon>
        <taxon>Tracheophyta</taxon>
        <taxon>Spermatophyta</taxon>
        <taxon>Magnoliopsida</taxon>
        <taxon>eudicotyledons</taxon>
        <taxon>Gunneridae</taxon>
        <taxon>Pentapetalae</taxon>
        <taxon>asterids</taxon>
        <taxon>lamiids</taxon>
        <taxon>Gentianales</taxon>
        <taxon>Rubiaceae</taxon>
        <taxon>Cinchonoideae</taxon>
        <taxon>Cinchoneae</taxon>
        <taxon>Cinchona</taxon>
    </lineage>
</organism>
<sequence>MGSRTWIPYYKKSHLLIRIPSPTPSVTHPSPNLSGHPFIHIGVTDQQVKAAPQFPDSTTVYVRIANAEGAEVIAMMLGARFAARNGIETMEL</sequence>
<evidence type="ECO:0000313" key="1">
    <source>
        <dbReference type="EMBL" id="KAL3532847.1"/>
    </source>
</evidence>
<reference evidence="1 2" key="1">
    <citation type="submission" date="2024-11" db="EMBL/GenBank/DDBJ databases">
        <title>A near-complete genome assembly of Cinchona calisaya.</title>
        <authorList>
            <person name="Lian D.C."/>
            <person name="Zhao X.W."/>
            <person name="Wei L."/>
        </authorList>
    </citation>
    <scope>NUCLEOTIDE SEQUENCE [LARGE SCALE GENOMIC DNA]</scope>
    <source>
        <tissue evidence="1">Nenye</tissue>
    </source>
</reference>
<gene>
    <name evidence="1" type="ORF">ACH5RR_006368</name>
</gene>